<keyword evidence="6" id="KW-1185">Reference proteome</keyword>
<evidence type="ECO:0000259" key="4">
    <source>
        <dbReference type="PROSITE" id="PS50222"/>
    </source>
</evidence>
<evidence type="ECO:0000313" key="6">
    <source>
        <dbReference type="Proteomes" id="UP000606721"/>
    </source>
</evidence>
<accession>A0ABR8C0H3</accession>
<evidence type="ECO:0000313" key="5">
    <source>
        <dbReference type="EMBL" id="MBD2280245.1"/>
    </source>
</evidence>
<comment type="caution">
    <text evidence="5">The sequence shown here is derived from an EMBL/GenBank/DDBJ whole genome shotgun (WGS) entry which is preliminary data.</text>
</comment>
<evidence type="ECO:0000256" key="2">
    <source>
        <dbReference type="ARBA" id="ARBA00022729"/>
    </source>
</evidence>
<evidence type="ECO:0000256" key="3">
    <source>
        <dbReference type="SAM" id="Phobius"/>
    </source>
</evidence>
<sequence length="703" mass="77771">MASNRSRSRRQVIILDCCFSGAFSPGTKGEDDISLNFEKVQLGGEGRAVLTSSTSTQYSFESVYTPYLVQGIETGEADENNDGFISVNELHQYVQRKVQEGKHEMKPQIQAVIKEGFNIVLTKAPIHNREDIYKVIVKSWIADDGKISKTARVALMEQQNRLEIKPDKANAIEEEVLKPHKDYLRRLDLYKTQFLRITQENNPTSEINHDELKRLQQELRLKNEDVDKIKNRKISPIPPLKKIILYLPKINLLQYVVVGMIGIMIGYVFRQPPIANSCDKETYNLNDRISLGEEILLTQDKNPDKEAGVKAFLDGDCKTAIEKLNLYRKAEPTDTEALIYLNNAKARENGNRVKIAVSVPIGQSPNIAKEMLRGVAQAQDEVNNNNSGINGKALEVAIANDDNDSIKAVQIATQFVKDTSILAVVGHNASNASISAAPVYQTGGLVMMSPTSYAKNIIIGEYIFRTAPGIETIAKSISDYAIKKMKKNNFLICVDKNTDNASVKDNFVKEIPNAGGRINPTNCNIYAPNFKPSDVISQAKNSGADALVLALYIDKSRSIEQGLALLQANQGQLTLFGTPAVVTQESLEEGKDINGIITSVPWHSTAFPGNPFVQNANDLWKAPVSWRTATSYDATKAIIAGLQKSKTRYELQQTLSDPKFSVGGATGQIQFSSGNRKVGYDPTFPIKVQQKPGTDKYEFVPIP</sequence>
<dbReference type="Gene3D" id="3.40.50.2300">
    <property type="match status" value="2"/>
</dbReference>
<dbReference type="CDD" id="cd06268">
    <property type="entry name" value="PBP1_ABC_transporter_LIVBP-like"/>
    <property type="match status" value="1"/>
</dbReference>
<dbReference type="PROSITE" id="PS00018">
    <property type="entry name" value="EF_HAND_1"/>
    <property type="match status" value="1"/>
</dbReference>
<keyword evidence="3" id="KW-0472">Membrane</keyword>
<organism evidence="5 6">
    <name type="scientific">Aphanizomenon flos-aquae FACHB-1040</name>
    <dbReference type="NCBI Taxonomy" id="2692887"/>
    <lineage>
        <taxon>Bacteria</taxon>
        <taxon>Bacillati</taxon>
        <taxon>Cyanobacteriota</taxon>
        <taxon>Cyanophyceae</taxon>
        <taxon>Nostocales</taxon>
        <taxon>Aphanizomenonaceae</taxon>
        <taxon>Aphanizomenon</taxon>
    </lineage>
</organism>
<dbReference type="Proteomes" id="UP000606721">
    <property type="component" value="Unassembled WGS sequence"/>
</dbReference>
<keyword evidence="3" id="KW-1133">Transmembrane helix</keyword>
<dbReference type="InterPro" id="IPR018247">
    <property type="entry name" value="EF_Hand_1_Ca_BS"/>
</dbReference>
<dbReference type="InterPro" id="IPR028082">
    <property type="entry name" value="Peripla_BP_I"/>
</dbReference>
<name>A0ABR8C0H3_APHFL</name>
<dbReference type="InterPro" id="IPR002048">
    <property type="entry name" value="EF_hand_dom"/>
</dbReference>
<evidence type="ECO:0000256" key="1">
    <source>
        <dbReference type="ARBA" id="ARBA00010062"/>
    </source>
</evidence>
<comment type="similarity">
    <text evidence="1">Belongs to the leucine-binding protein family.</text>
</comment>
<dbReference type="PROSITE" id="PS50222">
    <property type="entry name" value="EF_HAND_2"/>
    <property type="match status" value="1"/>
</dbReference>
<keyword evidence="2" id="KW-0732">Signal</keyword>
<keyword evidence="3" id="KW-0812">Transmembrane</keyword>
<feature type="domain" description="EF-hand" evidence="4">
    <location>
        <begin position="76"/>
        <end position="100"/>
    </location>
</feature>
<dbReference type="EMBL" id="JACJQT010000056">
    <property type="protein sequence ID" value="MBD2280245.1"/>
    <property type="molecule type" value="Genomic_DNA"/>
</dbReference>
<proteinExistence type="inferred from homology"/>
<dbReference type="InterPro" id="IPR051010">
    <property type="entry name" value="BCAA_transport"/>
</dbReference>
<protein>
    <submittedName>
        <fullName evidence="5">ABC transporter substrate-binding protein</fullName>
    </submittedName>
</protein>
<dbReference type="SUPFAM" id="SSF53822">
    <property type="entry name" value="Periplasmic binding protein-like I"/>
    <property type="match status" value="1"/>
</dbReference>
<reference evidence="5 6" key="1">
    <citation type="journal article" date="2020" name="ISME J.">
        <title>Comparative genomics reveals insights into cyanobacterial evolution and habitat adaptation.</title>
        <authorList>
            <person name="Chen M.Y."/>
            <person name="Teng W.K."/>
            <person name="Zhao L."/>
            <person name="Hu C.X."/>
            <person name="Zhou Y.K."/>
            <person name="Han B.P."/>
            <person name="Song L.R."/>
            <person name="Shu W.S."/>
        </authorList>
    </citation>
    <scope>NUCLEOTIDE SEQUENCE [LARGE SCALE GENOMIC DNA]</scope>
    <source>
        <strain evidence="5 6">FACHB-1040</strain>
    </source>
</reference>
<feature type="transmembrane region" description="Helical" evidence="3">
    <location>
        <begin position="250"/>
        <end position="269"/>
    </location>
</feature>
<dbReference type="InterPro" id="IPR028081">
    <property type="entry name" value="Leu-bd"/>
</dbReference>
<dbReference type="PANTHER" id="PTHR30483:SF6">
    <property type="entry name" value="PERIPLASMIC BINDING PROTEIN OF ABC TRANSPORTER FOR NATURAL AMINO ACIDS"/>
    <property type="match status" value="1"/>
</dbReference>
<dbReference type="Pfam" id="PF13458">
    <property type="entry name" value="Peripla_BP_6"/>
    <property type="match status" value="1"/>
</dbReference>
<gene>
    <name evidence="5" type="ORF">H6F99_18815</name>
</gene>
<dbReference type="PANTHER" id="PTHR30483">
    <property type="entry name" value="LEUCINE-SPECIFIC-BINDING PROTEIN"/>
    <property type="match status" value="1"/>
</dbReference>